<name>A0AAD3CYF8_9STRA</name>
<proteinExistence type="predicted"/>
<gene>
    <name evidence="1" type="ORF">CTEN210_10819</name>
</gene>
<organism evidence="1 2">
    <name type="scientific">Chaetoceros tenuissimus</name>
    <dbReference type="NCBI Taxonomy" id="426638"/>
    <lineage>
        <taxon>Eukaryota</taxon>
        <taxon>Sar</taxon>
        <taxon>Stramenopiles</taxon>
        <taxon>Ochrophyta</taxon>
        <taxon>Bacillariophyta</taxon>
        <taxon>Coscinodiscophyceae</taxon>
        <taxon>Chaetocerotophycidae</taxon>
        <taxon>Chaetocerotales</taxon>
        <taxon>Chaetocerotaceae</taxon>
        <taxon>Chaetoceros</taxon>
    </lineage>
</organism>
<dbReference type="EMBL" id="BLLK01000047">
    <property type="protein sequence ID" value="GFH54343.1"/>
    <property type="molecule type" value="Genomic_DNA"/>
</dbReference>
<accession>A0AAD3CYF8</accession>
<keyword evidence="2" id="KW-1185">Reference proteome</keyword>
<evidence type="ECO:0000313" key="1">
    <source>
        <dbReference type="EMBL" id="GFH54343.1"/>
    </source>
</evidence>
<dbReference type="Proteomes" id="UP001054902">
    <property type="component" value="Unassembled WGS sequence"/>
</dbReference>
<protein>
    <submittedName>
        <fullName evidence="1">Uncharacterized protein</fullName>
    </submittedName>
</protein>
<dbReference type="AlphaFoldDB" id="A0AAD3CYF8"/>
<sequence length="439" mass="50481">MVHTHIANNHLGNENVQYPVNASQNIEHKLSTETSISTFGNKGLSGLRVLVALASFDFGQFPLLEEVIDSYQDVCVAGAKIDLYIHTVVPYTVALIDLLNARISCESMTVTIAVQSPAVRLNLVDRHRELFYEKIEDYDLFIYSEDDIKVSPTTIKAYLQETKQVEKLVGKSPAEDYNVGIVRYEYNYPPDIVIDDKTRHATESVTRVYWEHLWKPLFPKSIDLVQQSEVQKQYVSMQNHHQGMFLATRDLLKAWKLRKGCEFDRVRQRPGRKDNPGQPTEGTQRVWMSSQMLHGSRHCNVQQLIPMKNFGQLTVWHLPNKNYRRVGKKGRIGGGSVENEFGTGKETFVGPDKSLPTEMELHLEMRKLYPLKPSTKYNGIQMIDEVDRKRGIGRSFGMNQKAYFDILDQRLDAFTAYADRGGIMIEQDFQNWQFLIEKD</sequence>
<comment type="caution">
    <text evidence="1">The sequence shown here is derived from an EMBL/GenBank/DDBJ whole genome shotgun (WGS) entry which is preliminary data.</text>
</comment>
<reference evidence="1 2" key="1">
    <citation type="journal article" date="2021" name="Sci. Rep.">
        <title>The genome of the diatom Chaetoceros tenuissimus carries an ancient integrated fragment of an extant virus.</title>
        <authorList>
            <person name="Hongo Y."/>
            <person name="Kimura K."/>
            <person name="Takaki Y."/>
            <person name="Yoshida Y."/>
            <person name="Baba S."/>
            <person name="Kobayashi G."/>
            <person name="Nagasaki K."/>
            <person name="Hano T."/>
            <person name="Tomaru Y."/>
        </authorList>
    </citation>
    <scope>NUCLEOTIDE SEQUENCE [LARGE SCALE GENOMIC DNA]</scope>
    <source>
        <strain evidence="1 2">NIES-3715</strain>
    </source>
</reference>
<evidence type="ECO:0000313" key="2">
    <source>
        <dbReference type="Proteomes" id="UP001054902"/>
    </source>
</evidence>